<feature type="transmembrane region" description="Helical" evidence="7">
    <location>
        <begin position="101"/>
        <end position="123"/>
    </location>
</feature>
<feature type="transmembrane region" description="Helical" evidence="7">
    <location>
        <begin position="307"/>
        <end position="326"/>
    </location>
</feature>
<dbReference type="InterPro" id="IPR020846">
    <property type="entry name" value="MFS_dom"/>
</dbReference>
<dbReference type="RefSeq" id="WP_201631724.1">
    <property type="nucleotide sequence ID" value="NZ_JAEQNB010000001.1"/>
</dbReference>
<evidence type="ECO:0000256" key="1">
    <source>
        <dbReference type="ARBA" id="ARBA00004651"/>
    </source>
</evidence>
<dbReference type="EMBL" id="JAEQNB010000001">
    <property type="protein sequence ID" value="MBL0386015.1"/>
    <property type="molecule type" value="Genomic_DNA"/>
</dbReference>
<dbReference type="PRINTS" id="PR01036">
    <property type="entry name" value="TCRTETB"/>
</dbReference>
<dbReference type="CDD" id="cd17502">
    <property type="entry name" value="MFS_Azr1_MDR_like"/>
    <property type="match status" value="1"/>
</dbReference>
<evidence type="ECO:0000256" key="2">
    <source>
        <dbReference type="ARBA" id="ARBA00022448"/>
    </source>
</evidence>
<keyword evidence="2" id="KW-0813">Transport</keyword>
<dbReference type="PROSITE" id="PS50850">
    <property type="entry name" value="MFS"/>
    <property type="match status" value="1"/>
</dbReference>
<keyword evidence="10" id="KW-1185">Reference proteome</keyword>
<feature type="transmembrane region" description="Helical" evidence="7">
    <location>
        <begin position="269"/>
        <end position="295"/>
    </location>
</feature>
<name>A0ABS1J744_9BACL</name>
<feature type="transmembrane region" description="Helical" evidence="7">
    <location>
        <begin position="197"/>
        <end position="218"/>
    </location>
</feature>
<dbReference type="Gene3D" id="1.20.1250.20">
    <property type="entry name" value="MFS general substrate transporter like domains"/>
    <property type="match status" value="1"/>
</dbReference>
<feature type="transmembrane region" description="Helical" evidence="7">
    <location>
        <begin position="360"/>
        <end position="382"/>
    </location>
</feature>
<dbReference type="InterPro" id="IPR036259">
    <property type="entry name" value="MFS_trans_sf"/>
</dbReference>
<keyword evidence="4 7" id="KW-0812">Transmembrane</keyword>
<dbReference type="InterPro" id="IPR004638">
    <property type="entry name" value="EmrB-like"/>
</dbReference>
<evidence type="ECO:0000313" key="10">
    <source>
        <dbReference type="Proteomes" id="UP000602284"/>
    </source>
</evidence>
<proteinExistence type="predicted"/>
<feature type="transmembrane region" description="Helical" evidence="7">
    <location>
        <begin position="46"/>
        <end position="65"/>
    </location>
</feature>
<comment type="caution">
    <text evidence="9">The sequence shown here is derived from an EMBL/GenBank/DDBJ whole genome shotgun (WGS) entry which is preliminary data.</text>
</comment>
<comment type="subcellular location">
    <subcellularLocation>
        <location evidence="1">Cell membrane</location>
        <topology evidence="1">Multi-pass membrane protein</topology>
    </subcellularLocation>
</comment>
<dbReference type="PANTHER" id="PTHR23501">
    <property type="entry name" value="MAJOR FACILITATOR SUPERFAMILY"/>
    <property type="match status" value="1"/>
</dbReference>
<feature type="transmembrane region" description="Helical" evidence="7">
    <location>
        <begin position="476"/>
        <end position="496"/>
    </location>
</feature>
<evidence type="ECO:0000256" key="6">
    <source>
        <dbReference type="ARBA" id="ARBA00023136"/>
    </source>
</evidence>
<feature type="transmembrane region" description="Helical" evidence="7">
    <location>
        <begin position="12"/>
        <end position="34"/>
    </location>
</feature>
<dbReference type="Proteomes" id="UP000602284">
    <property type="component" value="Unassembled WGS sequence"/>
</dbReference>
<feature type="transmembrane region" description="Helical" evidence="7">
    <location>
        <begin position="230"/>
        <end position="249"/>
    </location>
</feature>
<protein>
    <submittedName>
        <fullName evidence="9">MFS transporter</fullName>
    </submittedName>
</protein>
<feature type="domain" description="Major facilitator superfamily (MFS) profile" evidence="8">
    <location>
        <begin position="12"/>
        <end position="500"/>
    </location>
</feature>
<dbReference type="PANTHER" id="PTHR23501:SF170">
    <property type="entry name" value="MULTIDRUG RESISTANCE PROTEIN 3"/>
    <property type="match status" value="1"/>
</dbReference>
<feature type="transmembrane region" description="Helical" evidence="7">
    <location>
        <begin position="333"/>
        <end position="354"/>
    </location>
</feature>
<organism evidence="9 10">
    <name type="scientific">Tumebacillus amylolyticus</name>
    <dbReference type="NCBI Taxonomy" id="2801339"/>
    <lineage>
        <taxon>Bacteria</taxon>
        <taxon>Bacillati</taxon>
        <taxon>Bacillota</taxon>
        <taxon>Bacilli</taxon>
        <taxon>Bacillales</taxon>
        <taxon>Alicyclobacillaceae</taxon>
        <taxon>Tumebacillus</taxon>
    </lineage>
</organism>
<keyword evidence="5 7" id="KW-1133">Transmembrane helix</keyword>
<evidence type="ECO:0000256" key="5">
    <source>
        <dbReference type="ARBA" id="ARBA00022989"/>
    </source>
</evidence>
<feature type="transmembrane region" description="Helical" evidence="7">
    <location>
        <begin position="163"/>
        <end position="185"/>
    </location>
</feature>
<reference evidence="9 10" key="1">
    <citation type="submission" date="2021-01" db="EMBL/GenBank/DDBJ databases">
        <title>Tumebacillus sp. strain ITR2 16S ribosomal RNA gene Genome sequencing and assembly.</title>
        <authorList>
            <person name="Kang M."/>
        </authorList>
    </citation>
    <scope>NUCLEOTIDE SEQUENCE [LARGE SCALE GENOMIC DNA]</scope>
    <source>
        <strain evidence="9 10">ITR2</strain>
    </source>
</reference>
<keyword evidence="3" id="KW-1003">Cell membrane</keyword>
<sequence length="517" mass="56285">MSQPKMPNRGLIIFAMALGMFMASLDNTIVSTAMPTVVSELGRLDIFSWVFSAYLLTSTTFIPIFGKLADLYGKKQFYLFGVAVFVLGSLLSGMAESMNQLIAFRALQGFGAAAMMPITYAMLYESFPKEQRGKMQGIFSAIFGLSSAIGPTIGGYFTDYLSWHWIFYVNIPIGLFAFLIILGLYKNIKVRDTSQKIVIDYLGSFTLTLSILSLMYALASAGRQYEWGSWQIVSLLSAAVVLLIVFLFVEKRAKDPIIPLYLFRKNGVVSSNFTAFLMGAVLLGASSYIPLFIQGVIGGSASKAGDLVTPMMFGLIFGSGACGALMQRMPYRPIQIGASLVMIVGAWMLSQLNVDTSNSYVVYAMIVLGLGLGPLFPIPIAMMQGSVNEDQVSIASSLITFFRNIGMAMGISFLSIIVNTKLSNTTDAAFQNATLPPQQLALLKDPHSIFSEQGRQMIPADIFHKLQVALSDGVDLVFWACLFIAVGCLILGFVAGNHSELSYQKRKAAKQQGSQSM</sequence>
<keyword evidence="6 7" id="KW-0472">Membrane</keyword>
<gene>
    <name evidence="9" type="ORF">JJB07_05055</name>
</gene>
<evidence type="ECO:0000313" key="9">
    <source>
        <dbReference type="EMBL" id="MBL0386015.1"/>
    </source>
</evidence>
<dbReference type="SUPFAM" id="SSF103473">
    <property type="entry name" value="MFS general substrate transporter"/>
    <property type="match status" value="1"/>
</dbReference>
<feature type="transmembrane region" description="Helical" evidence="7">
    <location>
        <begin position="394"/>
        <end position="418"/>
    </location>
</feature>
<evidence type="ECO:0000256" key="4">
    <source>
        <dbReference type="ARBA" id="ARBA00022692"/>
    </source>
</evidence>
<feature type="transmembrane region" description="Helical" evidence="7">
    <location>
        <begin position="77"/>
        <end position="95"/>
    </location>
</feature>
<dbReference type="Gene3D" id="1.20.1720.10">
    <property type="entry name" value="Multidrug resistance protein D"/>
    <property type="match status" value="1"/>
</dbReference>
<accession>A0ABS1J744</accession>
<dbReference type="NCBIfam" id="TIGR00711">
    <property type="entry name" value="efflux_EmrB"/>
    <property type="match status" value="1"/>
</dbReference>
<dbReference type="InterPro" id="IPR011701">
    <property type="entry name" value="MFS"/>
</dbReference>
<evidence type="ECO:0000259" key="8">
    <source>
        <dbReference type="PROSITE" id="PS50850"/>
    </source>
</evidence>
<evidence type="ECO:0000256" key="3">
    <source>
        <dbReference type="ARBA" id="ARBA00022475"/>
    </source>
</evidence>
<evidence type="ECO:0000256" key="7">
    <source>
        <dbReference type="SAM" id="Phobius"/>
    </source>
</evidence>
<dbReference type="Pfam" id="PF07690">
    <property type="entry name" value="MFS_1"/>
    <property type="match status" value="1"/>
</dbReference>
<feature type="transmembrane region" description="Helical" evidence="7">
    <location>
        <begin position="135"/>
        <end position="157"/>
    </location>
</feature>